<gene>
    <name evidence="1" type="ORF">WLF18_22510</name>
</gene>
<evidence type="ECO:0000313" key="2">
    <source>
        <dbReference type="Proteomes" id="UP001386972"/>
    </source>
</evidence>
<keyword evidence="2" id="KW-1185">Reference proteome</keyword>
<dbReference type="RefSeq" id="WP_340613090.1">
    <property type="nucleotide sequence ID" value="NZ_JBBNAW010000031.1"/>
</dbReference>
<dbReference type="Proteomes" id="UP001386972">
    <property type="component" value="Unassembled WGS sequence"/>
</dbReference>
<sequence>MNRLIRRDRFMFERHSLTKVEDPFFARSTVRFFLYNPYSLPGLNDLIKECSSELGQYQQLQEDRIIEKIEKRQWYLLTERSLCPLAGRSFLTHRAGERSVATQADIQAKYEDLTSVVKFGPGKWQKSHIDYHGAVNSFFLLSNRSRSMSNEGQVIFSDPGDLANTIRTFTQEWVRLEADELSFKLDSAEHWYGELRNQKQTFLHADDHWDVSGKSWHWVPVIPDIVYEYRGGEK</sequence>
<dbReference type="EMBL" id="JBBNAW010000031">
    <property type="protein sequence ID" value="MEK2611866.1"/>
    <property type="molecule type" value="Genomic_DNA"/>
</dbReference>
<organism evidence="1 2">
    <name type="scientific">Pseudomonas shirazensis</name>
    <dbReference type="NCBI Taxonomy" id="2745494"/>
    <lineage>
        <taxon>Bacteria</taxon>
        <taxon>Pseudomonadati</taxon>
        <taxon>Pseudomonadota</taxon>
        <taxon>Gammaproteobacteria</taxon>
        <taxon>Pseudomonadales</taxon>
        <taxon>Pseudomonadaceae</taxon>
        <taxon>Pseudomonas</taxon>
    </lineage>
</organism>
<reference evidence="1 2" key="1">
    <citation type="submission" date="2024-03" db="EMBL/GenBank/DDBJ databases">
        <title>Screening, Identification and Application of a Plant Lactobacillus Strain.</title>
        <authorList>
            <person name="Li Y.L."/>
        </authorList>
    </citation>
    <scope>NUCLEOTIDE SEQUENCE [LARGE SCALE GENOMIC DNA]</scope>
    <source>
        <strain evidence="1 2">JDB</strain>
    </source>
</reference>
<comment type="caution">
    <text evidence="1">The sequence shown here is derived from an EMBL/GenBank/DDBJ whole genome shotgun (WGS) entry which is preliminary data.</text>
</comment>
<name>A0ABU9A5I5_9PSED</name>
<protein>
    <submittedName>
        <fullName evidence="1">Uncharacterized protein</fullName>
    </submittedName>
</protein>
<accession>A0ABU9A5I5</accession>
<evidence type="ECO:0000313" key="1">
    <source>
        <dbReference type="EMBL" id="MEK2611866.1"/>
    </source>
</evidence>
<proteinExistence type="predicted"/>